<proteinExistence type="predicted"/>
<evidence type="ECO:0000256" key="2">
    <source>
        <dbReference type="ARBA" id="ARBA00022801"/>
    </source>
</evidence>
<dbReference type="GO" id="GO:0016787">
    <property type="term" value="F:hydrolase activity"/>
    <property type="evidence" value="ECO:0007669"/>
    <property type="project" value="UniProtKB-KW"/>
</dbReference>
<dbReference type="SFLD" id="SFLDG01129">
    <property type="entry name" value="C1.5:_HAD__Beta-PGM__Phosphata"/>
    <property type="match status" value="1"/>
</dbReference>
<dbReference type="AlphaFoldDB" id="A0A367FH07"/>
<comment type="caution">
    <text evidence="4">The sequence shown here is derived from an EMBL/GenBank/DDBJ whole genome shotgun (WGS) entry which is preliminary data.</text>
</comment>
<evidence type="ECO:0000256" key="3">
    <source>
        <dbReference type="ARBA" id="ARBA00022842"/>
    </source>
</evidence>
<dbReference type="GO" id="GO:0044281">
    <property type="term" value="P:small molecule metabolic process"/>
    <property type="evidence" value="ECO:0007669"/>
    <property type="project" value="UniProtKB-ARBA"/>
</dbReference>
<dbReference type="InterPro" id="IPR036412">
    <property type="entry name" value="HAD-like_sf"/>
</dbReference>
<organism evidence="4 5">
    <name type="scientific">Sphaerisporangium album</name>
    <dbReference type="NCBI Taxonomy" id="509200"/>
    <lineage>
        <taxon>Bacteria</taxon>
        <taxon>Bacillati</taxon>
        <taxon>Actinomycetota</taxon>
        <taxon>Actinomycetes</taxon>
        <taxon>Streptosporangiales</taxon>
        <taxon>Streptosporangiaceae</taxon>
        <taxon>Sphaerisporangium</taxon>
    </lineage>
</organism>
<keyword evidence="5" id="KW-1185">Reference proteome</keyword>
<dbReference type="Proteomes" id="UP000253094">
    <property type="component" value="Unassembled WGS sequence"/>
</dbReference>
<dbReference type="InterPro" id="IPR051400">
    <property type="entry name" value="HAD-like_hydrolase"/>
</dbReference>
<evidence type="ECO:0000256" key="1">
    <source>
        <dbReference type="ARBA" id="ARBA00001946"/>
    </source>
</evidence>
<keyword evidence="2 4" id="KW-0378">Hydrolase</keyword>
<dbReference type="PANTHER" id="PTHR46470">
    <property type="entry name" value="N-ACYLNEURAMINATE-9-PHOSPHATASE"/>
    <property type="match status" value="1"/>
</dbReference>
<dbReference type="Gene3D" id="3.40.50.1000">
    <property type="entry name" value="HAD superfamily/HAD-like"/>
    <property type="match status" value="1"/>
</dbReference>
<name>A0A367FH07_9ACTN</name>
<dbReference type="Gene3D" id="1.20.120.1600">
    <property type="match status" value="1"/>
</dbReference>
<dbReference type="PANTHER" id="PTHR46470:SF4">
    <property type="entry name" value="5-AMINO-6-(5-PHOSPHO-D-RIBITYLAMINO)URACIL PHOSPHATASE YIGB"/>
    <property type="match status" value="1"/>
</dbReference>
<sequence length="248" mass="27195">MEPTVRALLFDLDGTLIDHDAAASLALAETLATTPDVPSDLNREHAARRWTELERHAMDRYAAGELTFPGQRRLRIVSLAAELGLGAWDDTRADVWFATYLRHYEAAWRLFPDVRPMLDTLIERQPHVRLGVLTNGDSEQQRHKLRAVGLAADLPHVIISSEVGAAKPSPVIFERAADLLGLPPGRIAYVGDRLRTDALAATKAGMHGIWLTRHGEPAPPPVSVIQTLHDVPALLTSLGEREPGTETA</sequence>
<protein>
    <submittedName>
        <fullName evidence="4">HAD family hydrolase</fullName>
    </submittedName>
</protein>
<keyword evidence="3" id="KW-0460">Magnesium</keyword>
<dbReference type="SUPFAM" id="SSF56784">
    <property type="entry name" value="HAD-like"/>
    <property type="match status" value="1"/>
</dbReference>
<accession>A0A367FH07</accession>
<dbReference type="PRINTS" id="PR00413">
    <property type="entry name" value="HADHALOGNASE"/>
</dbReference>
<dbReference type="RefSeq" id="WP_114030709.1">
    <property type="nucleotide sequence ID" value="NZ_QOIL01000012.1"/>
</dbReference>
<gene>
    <name evidence="4" type="ORF">DQ384_21775</name>
</gene>
<dbReference type="SFLD" id="SFLDS00003">
    <property type="entry name" value="Haloacid_Dehalogenase"/>
    <property type="match status" value="1"/>
</dbReference>
<evidence type="ECO:0000313" key="4">
    <source>
        <dbReference type="EMBL" id="RCG28987.1"/>
    </source>
</evidence>
<dbReference type="OrthoDB" id="3680851at2"/>
<reference evidence="4 5" key="1">
    <citation type="submission" date="2018-06" db="EMBL/GenBank/DDBJ databases">
        <title>Sphaerisporangium craniellae sp. nov., isolated from a marine sponge in the South China Sea.</title>
        <authorList>
            <person name="Li L."/>
        </authorList>
    </citation>
    <scope>NUCLEOTIDE SEQUENCE [LARGE SCALE GENOMIC DNA]</scope>
    <source>
        <strain evidence="4 5">CCTCC AA 208026</strain>
    </source>
</reference>
<dbReference type="NCBIfam" id="TIGR01549">
    <property type="entry name" value="HAD-SF-IA-v1"/>
    <property type="match status" value="1"/>
</dbReference>
<dbReference type="Pfam" id="PF00702">
    <property type="entry name" value="Hydrolase"/>
    <property type="match status" value="1"/>
</dbReference>
<dbReference type="InterPro" id="IPR023214">
    <property type="entry name" value="HAD_sf"/>
</dbReference>
<dbReference type="EMBL" id="QOIL01000012">
    <property type="protein sequence ID" value="RCG28987.1"/>
    <property type="molecule type" value="Genomic_DNA"/>
</dbReference>
<comment type="cofactor">
    <cofactor evidence="1">
        <name>Mg(2+)</name>
        <dbReference type="ChEBI" id="CHEBI:18420"/>
    </cofactor>
</comment>
<evidence type="ECO:0000313" key="5">
    <source>
        <dbReference type="Proteomes" id="UP000253094"/>
    </source>
</evidence>
<dbReference type="InterPro" id="IPR006439">
    <property type="entry name" value="HAD-SF_hydro_IA"/>
</dbReference>